<evidence type="ECO:0000313" key="2">
    <source>
        <dbReference type="EMBL" id="ENX34925.1"/>
    </source>
</evidence>
<dbReference type="RefSeq" id="WP_005272342.1">
    <property type="nucleotide sequence ID" value="NZ_KB850194.1"/>
</dbReference>
<evidence type="ECO:0000313" key="3">
    <source>
        <dbReference type="Proteomes" id="UP000013009"/>
    </source>
</evidence>
<accession>N9R8G3</accession>
<name>N9R8G3_9GAMM</name>
<organism evidence="2 3">
    <name type="scientific">Acinetobacter colistiniresistens</name>
    <dbReference type="NCBI Taxonomy" id="280145"/>
    <lineage>
        <taxon>Bacteria</taxon>
        <taxon>Pseudomonadati</taxon>
        <taxon>Pseudomonadota</taxon>
        <taxon>Gammaproteobacteria</taxon>
        <taxon>Moraxellales</taxon>
        <taxon>Moraxellaceae</taxon>
        <taxon>Acinetobacter</taxon>
    </lineage>
</organism>
<dbReference type="PATRIC" id="fig|1217695.3.peg.1523"/>
<protein>
    <recommendedName>
        <fullName evidence="4">DNA replication protein DnaD</fullName>
    </recommendedName>
</protein>
<evidence type="ECO:0000256" key="1">
    <source>
        <dbReference type="SAM" id="MobiDB-lite"/>
    </source>
</evidence>
<dbReference type="AlphaFoldDB" id="N9R8G3"/>
<reference evidence="2 3" key="1">
    <citation type="submission" date="2013-02" db="EMBL/GenBank/DDBJ databases">
        <title>The Genome Sequence of Acinetobacter sp. NIPH 1859.</title>
        <authorList>
            <consortium name="The Broad Institute Genome Sequencing Platform"/>
            <consortium name="The Broad Institute Genome Sequencing Center for Infectious Disease"/>
            <person name="Cerqueira G."/>
            <person name="Feldgarden M."/>
            <person name="Courvalin P."/>
            <person name="Perichon B."/>
            <person name="Grillot-Courvalin C."/>
            <person name="Clermont D."/>
            <person name="Rocha E."/>
            <person name="Yoon E.-J."/>
            <person name="Nemec A."/>
            <person name="Walker B."/>
            <person name="Young S.K."/>
            <person name="Zeng Q."/>
            <person name="Gargeya S."/>
            <person name="Fitzgerald M."/>
            <person name="Haas B."/>
            <person name="Abouelleil A."/>
            <person name="Alvarado L."/>
            <person name="Arachchi H.M."/>
            <person name="Berlin A.M."/>
            <person name="Chapman S.B."/>
            <person name="Dewar J."/>
            <person name="Goldberg J."/>
            <person name="Griggs A."/>
            <person name="Gujja S."/>
            <person name="Hansen M."/>
            <person name="Howarth C."/>
            <person name="Imamovic A."/>
            <person name="Larimer J."/>
            <person name="McCowan C."/>
            <person name="Murphy C."/>
            <person name="Neiman D."/>
            <person name="Pearson M."/>
            <person name="Priest M."/>
            <person name="Roberts A."/>
            <person name="Saif S."/>
            <person name="Shea T."/>
            <person name="Sisk P."/>
            <person name="Sykes S."/>
            <person name="Wortman J."/>
            <person name="Nusbaum C."/>
            <person name="Birren B."/>
        </authorList>
    </citation>
    <scope>NUCLEOTIDE SEQUENCE [LARGE SCALE GENOMIC DNA]</scope>
    <source>
        <strain evidence="2 3">NIPH 1859</strain>
    </source>
</reference>
<proteinExistence type="predicted"/>
<dbReference type="EMBL" id="APRZ01000014">
    <property type="protein sequence ID" value="ENX34925.1"/>
    <property type="molecule type" value="Genomic_DNA"/>
</dbReference>
<feature type="compositionally biased region" description="Low complexity" evidence="1">
    <location>
        <begin position="189"/>
        <end position="199"/>
    </location>
</feature>
<dbReference type="Proteomes" id="UP000013009">
    <property type="component" value="Unassembled WGS sequence"/>
</dbReference>
<dbReference type="HOGENOM" id="CLU_074326_1_0_6"/>
<feature type="region of interest" description="Disordered" evidence="1">
    <location>
        <begin position="288"/>
        <end position="319"/>
    </location>
</feature>
<gene>
    <name evidence="2" type="ORF">F889_01565</name>
</gene>
<keyword evidence="3" id="KW-1185">Reference proteome</keyword>
<feature type="compositionally biased region" description="Polar residues" evidence="1">
    <location>
        <begin position="166"/>
        <end position="177"/>
    </location>
</feature>
<evidence type="ECO:0008006" key="4">
    <source>
        <dbReference type="Google" id="ProtNLM"/>
    </source>
</evidence>
<sequence>MNYLSTGHDVVDQVGSVHFEGNVIPTNWFSTFKMENGKPDTIGIFLLSEIVYWYRPTVVRDEETGQILGVKKKFKSDLLQRSYQSFADQFGFSKQQVKESLDRLEKIGIVKRHFRTVEANSQKYNNVLFIELVAPLLFELTTLSLSKLGLSPFEKVDPPNLKKGSLPTSERGPSQSPEGDPPHFKRGTNTETTTEITTESVKGNSKPKFSPKKFLFDLGVSDQTATEFLELRARKKKSVTSTVIRLVVNQAKIANISLERALQIVTVRGWDSFKADWQWQDTYAELDQLENPTDQQADQEAKPIRFQPEPMQFGQGLGQ</sequence>
<feature type="region of interest" description="Disordered" evidence="1">
    <location>
        <begin position="159"/>
        <end position="206"/>
    </location>
</feature>
<comment type="caution">
    <text evidence="2">The sequence shown here is derived from an EMBL/GenBank/DDBJ whole genome shotgun (WGS) entry which is preliminary data.</text>
</comment>